<reference evidence="2 3" key="1">
    <citation type="submission" date="2019-07" db="EMBL/GenBank/DDBJ databases">
        <title>Genomics analysis of Aphanomyces spp. identifies a new class of oomycete effector associated with host adaptation.</title>
        <authorList>
            <person name="Gaulin E."/>
        </authorList>
    </citation>
    <scope>NUCLEOTIDE SEQUENCE [LARGE SCALE GENOMIC DNA]</scope>
    <source>
        <strain evidence="2 3">ATCC 201684</strain>
    </source>
</reference>
<evidence type="ECO:0000256" key="1">
    <source>
        <dbReference type="SAM" id="SignalP"/>
    </source>
</evidence>
<feature type="signal peptide" evidence="1">
    <location>
        <begin position="1"/>
        <end position="20"/>
    </location>
</feature>
<name>A0A6G0W7R6_9STRA</name>
<keyword evidence="3" id="KW-1185">Reference proteome</keyword>
<protein>
    <submittedName>
        <fullName evidence="2">Uncharacterized protein</fullName>
    </submittedName>
</protein>
<dbReference type="VEuPathDB" id="FungiDB:AeMF1_015692"/>
<sequence length="117" mass="12919">MPSKAFIWIVLSLLAQLTCAKSIFFFFVTKFKLESRLQCGYEPLVCPGGAPLSYQKEALDCAYEPCKPPLSTVPPSPTPKPIPTAAPVRIIQAYNFSIPPAPIRKKRRRAGLSDPPM</sequence>
<dbReference type="Proteomes" id="UP000481153">
    <property type="component" value="Unassembled WGS sequence"/>
</dbReference>
<organism evidence="2 3">
    <name type="scientific">Aphanomyces euteiches</name>
    <dbReference type="NCBI Taxonomy" id="100861"/>
    <lineage>
        <taxon>Eukaryota</taxon>
        <taxon>Sar</taxon>
        <taxon>Stramenopiles</taxon>
        <taxon>Oomycota</taxon>
        <taxon>Saprolegniomycetes</taxon>
        <taxon>Saprolegniales</taxon>
        <taxon>Verrucalvaceae</taxon>
        <taxon>Aphanomyces</taxon>
    </lineage>
</organism>
<dbReference type="AlphaFoldDB" id="A0A6G0W7R6"/>
<gene>
    <name evidence="2" type="ORF">Ae201684_018639</name>
</gene>
<comment type="caution">
    <text evidence="2">The sequence shown here is derived from an EMBL/GenBank/DDBJ whole genome shotgun (WGS) entry which is preliminary data.</text>
</comment>
<evidence type="ECO:0000313" key="2">
    <source>
        <dbReference type="EMBL" id="KAF0722159.1"/>
    </source>
</evidence>
<feature type="chain" id="PRO_5026352734" evidence="1">
    <location>
        <begin position="21"/>
        <end position="117"/>
    </location>
</feature>
<accession>A0A6G0W7R6</accession>
<proteinExistence type="predicted"/>
<dbReference type="EMBL" id="VJMJ01000345">
    <property type="protein sequence ID" value="KAF0722159.1"/>
    <property type="molecule type" value="Genomic_DNA"/>
</dbReference>
<evidence type="ECO:0000313" key="3">
    <source>
        <dbReference type="Proteomes" id="UP000481153"/>
    </source>
</evidence>
<keyword evidence="1" id="KW-0732">Signal</keyword>